<dbReference type="CDD" id="cd06184">
    <property type="entry name" value="flavohem_like_fad_nad_binding"/>
    <property type="match status" value="1"/>
</dbReference>
<dbReference type="Gene3D" id="2.40.30.10">
    <property type="entry name" value="Translation factors"/>
    <property type="match status" value="1"/>
</dbReference>
<dbReference type="FunFam" id="1.10.490.10:FF:000003">
    <property type="entry name" value="Flavohemoprotein"/>
    <property type="match status" value="1"/>
</dbReference>
<evidence type="ECO:0000256" key="2">
    <source>
        <dbReference type="ARBA" id="ARBA00012229"/>
    </source>
</evidence>
<feature type="domain" description="FAD-binding FR-type" evidence="11">
    <location>
        <begin position="150"/>
        <end position="273"/>
    </location>
</feature>
<keyword evidence="4" id="KW-0349">Heme</keyword>
<dbReference type="GO" id="GO:0046210">
    <property type="term" value="P:nitric oxide catabolic process"/>
    <property type="evidence" value="ECO:0007669"/>
    <property type="project" value="TreeGrafter"/>
</dbReference>
<dbReference type="SUPFAM" id="SSF52343">
    <property type="entry name" value="Ferredoxin reductase-like, C-terminal NADP-linked domain"/>
    <property type="match status" value="1"/>
</dbReference>
<evidence type="ECO:0000313" key="12">
    <source>
        <dbReference type="EMBL" id="PFH57847.1"/>
    </source>
</evidence>
<evidence type="ECO:0000256" key="6">
    <source>
        <dbReference type="ARBA" id="ARBA00023004"/>
    </source>
</evidence>
<keyword evidence="6" id="KW-0408">Iron</keyword>
<evidence type="ECO:0000256" key="8">
    <source>
        <dbReference type="ARBA" id="ARBA00048649"/>
    </source>
</evidence>
<dbReference type="InterPro" id="IPR017938">
    <property type="entry name" value="Riboflavin_synthase-like_b-brl"/>
</dbReference>
<dbReference type="GO" id="GO:0019825">
    <property type="term" value="F:oxygen binding"/>
    <property type="evidence" value="ECO:0007669"/>
    <property type="project" value="InterPro"/>
</dbReference>
<evidence type="ECO:0000256" key="1">
    <source>
        <dbReference type="ARBA" id="ARBA00006401"/>
    </source>
</evidence>
<dbReference type="PANTHER" id="PTHR43396:SF3">
    <property type="entry name" value="FLAVOHEMOPROTEIN"/>
    <property type="match status" value="1"/>
</dbReference>
<evidence type="ECO:0000256" key="3">
    <source>
        <dbReference type="ARBA" id="ARBA00022575"/>
    </source>
</evidence>
<dbReference type="GO" id="GO:0009636">
    <property type="term" value="P:response to toxic substance"/>
    <property type="evidence" value="ECO:0007669"/>
    <property type="project" value="UniProtKB-KW"/>
</dbReference>
<comment type="similarity">
    <text evidence="1">In the C-terminal section; belongs to the flavoprotein pyridine nucleotide cytochrome reductase family.</text>
</comment>
<dbReference type="InterPro" id="IPR009050">
    <property type="entry name" value="Globin-like_sf"/>
</dbReference>
<dbReference type="Gene3D" id="1.10.490.10">
    <property type="entry name" value="Globins"/>
    <property type="match status" value="1"/>
</dbReference>
<reference evidence="12 13" key="1">
    <citation type="journal article" date="2015" name="BMC Genomics">
        <title>Gene expression during zombie ant biting behavior reflects the complexity underlying fungal parasitic behavioral manipulation.</title>
        <authorList>
            <person name="de Bekker C."/>
            <person name="Ohm R.A."/>
            <person name="Loreto R.G."/>
            <person name="Sebastian A."/>
            <person name="Albert I."/>
            <person name="Merrow M."/>
            <person name="Brachmann A."/>
            <person name="Hughes D.P."/>
        </authorList>
    </citation>
    <scope>NUCLEOTIDE SEQUENCE [LARGE SCALE GENOMIC DNA]</scope>
    <source>
        <strain evidence="12 13">SC16a</strain>
    </source>
</reference>
<evidence type="ECO:0000259" key="11">
    <source>
        <dbReference type="PROSITE" id="PS51384"/>
    </source>
</evidence>
<evidence type="ECO:0000313" key="13">
    <source>
        <dbReference type="Proteomes" id="UP000037136"/>
    </source>
</evidence>
<evidence type="ECO:0000256" key="7">
    <source>
        <dbReference type="ARBA" id="ARBA00023027"/>
    </source>
</evidence>
<organism evidence="12 13">
    <name type="scientific">Ophiocordyceps unilateralis</name>
    <name type="common">Zombie-ant fungus</name>
    <name type="synonym">Torrubia unilateralis</name>
    <dbReference type="NCBI Taxonomy" id="268505"/>
    <lineage>
        <taxon>Eukaryota</taxon>
        <taxon>Fungi</taxon>
        <taxon>Dikarya</taxon>
        <taxon>Ascomycota</taxon>
        <taxon>Pezizomycotina</taxon>
        <taxon>Sordariomycetes</taxon>
        <taxon>Hypocreomycetidae</taxon>
        <taxon>Hypocreales</taxon>
        <taxon>Ophiocordycipitaceae</taxon>
        <taxon>Ophiocordyceps</taxon>
    </lineage>
</organism>
<comment type="catalytic activity">
    <reaction evidence="8">
        <text>2 nitric oxide + NADH + 2 O2 = 2 nitrate + NAD(+) + H(+)</text>
        <dbReference type="Rhea" id="RHEA:19469"/>
        <dbReference type="ChEBI" id="CHEBI:15378"/>
        <dbReference type="ChEBI" id="CHEBI:15379"/>
        <dbReference type="ChEBI" id="CHEBI:16480"/>
        <dbReference type="ChEBI" id="CHEBI:17632"/>
        <dbReference type="ChEBI" id="CHEBI:57540"/>
        <dbReference type="ChEBI" id="CHEBI:57945"/>
        <dbReference type="EC" id="1.14.12.17"/>
    </reaction>
</comment>
<evidence type="ECO:0000259" key="10">
    <source>
        <dbReference type="PROSITE" id="PS01033"/>
    </source>
</evidence>
<name>A0A2A9PA99_OPHUN</name>
<dbReference type="AlphaFoldDB" id="A0A2A9PA99"/>
<dbReference type="Gene3D" id="3.40.50.80">
    <property type="entry name" value="Nucleotide-binding domain of ferredoxin-NADP reductase (FNR) module"/>
    <property type="match status" value="1"/>
</dbReference>
<accession>A0A2A9PA99</accession>
<gene>
    <name evidence="12" type="ORF">XA68_14485</name>
</gene>
<protein>
    <recommendedName>
        <fullName evidence="2">nitric oxide dioxygenase</fullName>
        <ecNumber evidence="2">1.14.12.17</ecNumber>
    </recommendedName>
</protein>
<keyword evidence="7" id="KW-0520">NAD</keyword>
<dbReference type="Pfam" id="PF00175">
    <property type="entry name" value="NAD_binding_1"/>
    <property type="match status" value="1"/>
</dbReference>
<dbReference type="InterPro" id="IPR017927">
    <property type="entry name" value="FAD-bd_FR_type"/>
</dbReference>
<feature type="domain" description="Globin" evidence="10">
    <location>
        <begin position="2"/>
        <end position="140"/>
    </location>
</feature>
<evidence type="ECO:0000256" key="4">
    <source>
        <dbReference type="ARBA" id="ARBA00022617"/>
    </source>
</evidence>
<dbReference type="EMBL" id="LAZP02000358">
    <property type="protein sequence ID" value="PFH57847.1"/>
    <property type="molecule type" value="Genomic_DNA"/>
</dbReference>
<dbReference type="PROSITE" id="PS01033">
    <property type="entry name" value="GLOBIN"/>
    <property type="match status" value="1"/>
</dbReference>
<comment type="catalytic activity">
    <reaction evidence="9">
        <text>2 nitric oxide + NADPH + 2 O2 = 2 nitrate + NADP(+) + H(+)</text>
        <dbReference type="Rhea" id="RHEA:19465"/>
        <dbReference type="ChEBI" id="CHEBI:15378"/>
        <dbReference type="ChEBI" id="CHEBI:15379"/>
        <dbReference type="ChEBI" id="CHEBI:16480"/>
        <dbReference type="ChEBI" id="CHEBI:17632"/>
        <dbReference type="ChEBI" id="CHEBI:57783"/>
        <dbReference type="ChEBI" id="CHEBI:58349"/>
        <dbReference type="EC" id="1.14.12.17"/>
    </reaction>
</comment>
<evidence type="ECO:0000256" key="9">
    <source>
        <dbReference type="ARBA" id="ARBA00049433"/>
    </source>
</evidence>
<dbReference type="GO" id="GO:0020037">
    <property type="term" value="F:heme binding"/>
    <property type="evidence" value="ECO:0007669"/>
    <property type="project" value="InterPro"/>
</dbReference>
<dbReference type="STRING" id="268505.A0A2A9PA99"/>
<dbReference type="InterPro" id="IPR039261">
    <property type="entry name" value="FNR_nucleotide-bd"/>
</dbReference>
<keyword evidence="3" id="KW-0216">Detoxification</keyword>
<dbReference type="GO" id="GO:0071949">
    <property type="term" value="F:FAD binding"/>
    <property type="evidence" value="ECO:0007669"/>
    <property type="project" value="TreeGrafter"/>
</dbReference>
<dbReference type="SUPFAM" id="SSF46458">
    <property type="entry name" value="Globin-like"/>
    <property type="match status" value="1"/>
</dbReference>
<dbReference type="InterPro" id="IPR001433">
    <property type="entry name" value="OxRdtase_FAD/NAD-bd"/>
</dbReference>
<dbReference type="Proteomes" id="UP000037136">
    <property type="component" value="Unassembled WGS sequence"/>
</dbReference>
<sequence length="432" mass="48168">MALTPEQVALVKSTAPLLKQHGKAITTIFYQRMLTARPELNNIFSLRHQQEGAQQAALASAVMAYATYIDDLGRLTGAVDRIAQRHASLVVQPEQYAVIGQFLVAAFAEVLGDAVLTPAVVDAWVAAYRQLADVFIRRERQLYDEFDDWRGWRTFRVHGKEVEAEHVVSLYLQPVDGRLPLPRYRPGQYVSARIRVPELDGLFQSRQLSLSMAPRDDMEVYRVSVKREEETTTTTTTTTTMAMAGLVSSKLHDDYDVGHQLELSAPRGEFFLDDDKEAGKAAVVLISLGVGANPVMSILQSLANSSTDRPVSWIHGARHSGAMCFGNELRQITTRNANVRPFIFLKTVASGDELGRDYHVEGRLSLDRLEAEEGLLHLEDDAAGYYICGRTNWMAQAREWLKERGVGAERIHLELFSVGEVPMRPVGETEVG</sequence>
<dbReference type="InterPro" id="IPR000971">
    <property type="entry name" value="Globin"/>
</dbReference>
<proteinExistence type="inferred from homology"/>
<reference evidence="12 13" key="2">
    <citation type="journal article" date="2017" name="Sci. Rep.">
        <title>Ant-infecting Ophiocordyceps genomes reveal a high diversity of potential behavioral manipulation genes and a possible major role for enterotoxins.</title>
        <authorList>
            <person name="de Bekker C."/>
            <person name="Ohm R.A."/>
            <person name="Evans H.C."/>
            <person name="Brachmann A."/>
            <person name="Hughes D.P."/>
        </authorList>
    </citation>
    <scope>NUCLEOTIDE SEQUENCE [LARGE SCALE GENOMIC DNA]</scope>
    <source>
        <strain evidence="12 13">SC16a</strain>
    </source>
</reference>
<dbReference type="OrthoDB" id="436496at2759"/>
<comment type="caution">
    <text evidence="12">The sequence shown here is derived from an EMBL/GenBank/DDBJ whole genome shotgun (WGS) entry which is preliminary data.</text>
</comment>
<keyword evidence="13" id="KW-1185">Reference proteome</keyword>
<dbReference type="InterPro" id="IPR012292">
    <property type="entry name" value="Globin/Proto"/>
</dbReference>
<dbReference type="GO" id="GO:0008941">
    <property type="term" value="F:nitric oxide dioxygenase NAD(P)H activity"/>
    <property type="evidence" value="ECO:0007669"/>
    <property type="project" value="UniProtKB-EC"/>
</dbReference>
<dbReference type="Pfam" id="PF00042">
    <property type="entry name" value="Globin"/>
    <property type="match status" value="1"/>
</dbReference>
<dbReference type="SUPFAM" id="SSF63380">
    <property type="entry name" value="Riboflavin synthase domain-like"/>
    <property type="match status" value="1"/>
</dbReference>
<dbReference type="PANTHER" id="PTHR43396">
    <property type="entry name" value="FLAVOHEMOPROTEIN"/>
    <property type="match status" value="1"/>
</dbReference>
<dbReference type="PROSITE" id="PS51384">
    <property type="entry name" value="FAD_FR"/>
    <property type="match status" value="1"/>
</dbReference>
<dbReference type="GO" id="GO:0071500">
    <property type="term" value="P:cellular response to nitrosative stress"/>
    <property type="evidence" value="ECO:0007669"/>
    <property type="project" value="TreeGrafter"/>
</dbReference>
<dbReference type="GO" id="GO:0046872">
    <property type="term" value="F:metal ion binding"/>
    <property type="evidence" value="ECO:0007669"/>
    <property type="project" value="UniProtKB-KW"/>
</dbReference>
<evidence type="ECO:0000256" key="5">
    <source>
        <dbReference type="ARBA" id="ARBA00022723"/>
    </source>
</evidence>
<keyword evidence="5" id="KW-0479">Metal-binding</keyword>
<dbReference type="EC" id="1.14.12.17" evidence="2"/>
<dbReference type="CDD" id="cd08922">
    <property type="entry name" value="FHb-globin"/>
    <property type="match status" value="1"/>
</dbReference>